<feature type="domain" description="Cytochrome c" evidence="5">
    <location>
        <begin position="642"/>
        <end position="739"/>
    </location>
</feature>
<evidence type="ECO:0000256" key="2">
    <source>
        <dbReference type="ARBA" id="ARBA00022723"/>
    </source>
</evidence>
<dbReference type="SUPFAM" id="SSF46626">
    <property type="entry name" value="Cytochrome c"/>
    <property type="match status" value="1"/>
</dbReference>
<protein>
    <submittedName>
        <fullName evidence="6">C-type cytochrome</fullName>
    </submittedName>
</protein>
<organism evidence="6 7">
    <name type="scientific">Pontibacter qinzhouensis</name>
    <dbReference type="NCBI Taxonomy" id="2603253"/>
    <lineage>
        <taxon>Bacteria</taxon>
        <taxon>Pseudomonadati</taxon>
        <taxon>Bacteroidota</taxon>
        <taxon>Cytophagia</taxon>
        <taxon>Cytophagales</taxon>
        <taxon>Hymenobacteraceae</taxon>
        <taxon>Pontibacter</taxon>
    </lineage>
</organism>
<evidence type="ECO:0000256" key="4">
    <source>
        <dbReference type="PROSITE-ProRule" id="PRU00433"/>
    </source>
</evidence>
<dbReference type="InterPro" id="IPR011989">
    <property type="entry name" value="ARM-like"/>
</dbReference>
<dbReference type="OrthoDB" id="9808161at2"/>
<dbReference type="SUPFAM" id="SSF63829">
    <property type="entry name" value="Calcium-dependent phosphotriesterase"/>
    <property type="match status" value="1"/>
</dbReference>
<accession>A0A5C8KBG3</accession>
<dbReference type="PANTHER" id="PTHR33546">
    <property type="entry name" value="LARGE, MULTIFUNCTIONAL SECRETED PROTEIN-RELATED"/>
    <property type="match status" value="1"/>
</dbReference>
<gene>
    <name evidence="6" type="ORF">FVR03_04945</name>
</gene>
<dbReference type="PROSITE" id="PS51007">
    <property type="entry name" value="CYTC"/>
    <property type="match status" value="1"/>
</dbReference>
<dbReference type="PANTHER" id="PTHR33546:SF1">
    <property type="entry name" value="LARGE, MULTIFUNCTIONAL SECRETED PROTEIN"/>
    <property type="match status" value="1"/>
</dbReference>
<sequence>MTRSIQAVLFSVGLLLFFVRCQQDTSPAEAEAAVATTAPDSLAIREMYAASPILSPEASMKKMQLEEGFRVDLVAAEPLVIAPVAMTFDEQGRLWVAEMMNYMPDTAGTGEELPTGKIIILEDQNRDGHYDKRTIFLDSLVLPRALCLIENGLLVAEPPYLWFYEINGNRPGKKTLVDDKYTSGANVEHEPNGLLRALDNWIYNAKSSTRYRKKGNKWLKEETHFRGQWGITQDDYGRLYYNNNSQNLLGDFLSPGFRPTNSNQRSLAGFNENIVPDNRVYPARATTGVNRGYMEGTLDENLRLINFTAACGPALNRGTLFGDGYYLDAFVAEPAGNLIKRNRLQQQGYQVHGEQAYTGKEFLASEDERFRPANLYSGPDGALYVLDMYRGIIQHKHFLTDYLAQEIMQRSLNQPLSCGRIYRIVPKGKKVKPVLLPQDPEKLVRLLQHSNGWVRDRSQQLLIDKKQVQAIPALRQLLHQAQQPLPRLHALWTLEGLDALQETDVLPLLQHPDWPVRMQALSTLPSVLTRKNYRKYVPALQQLLQQNDTLAAPVIAYLANTIQPFSKASSDGLLQTLLKQYPNNNFVADALISNLQGREEAFYQKALAIHNDSCLALCLKLEQVIAAKAEAKTRQNQELVDRQFPRGAALYVSHCQSCHGADGGGMKALAPPLNKSEWVTGSENRLIPILLHGLTGPILVNGKLYQAPEINGDMPAFGNNSELSDKDLAELASYIRRSWNNKATHISEQKVTSIRQKYTGRQNAFTMDELLKLPD</sequence>
<dbReference type="Gene3D" id="2.120.10.30">
    <property type="entry name" value="TolB, C-terminal domain"/>
    <property type="match status" value="1"/>
</dbReference>
<dbReference type="GO" id="GO:0046872">
    <property type="term" value="F:metal ion binding"/>
    <property type="evidence" value="ECO:0007669"/>
    <property type="project" value="UniProtKB-KW"/>
</dbReference>
<keyword evidence="3 4" id="KW-0408">Iron</keyword>
<dbReference type="GO" id="GO:0020037">
    <property type="term" value="F:heme binding"/>
    <property type="evidence" value="ECO:0007669"/>
    <property type="project" value="InterPro"/>
</dbReference>
<proteinExistence type="predicted"/>
<keyword evidence="1 4" id="KW-0349">Heme</keyword>
<dbReference type="SUPFAM" id="SSF48371">
    <property type="entry name" value="ARM repeat"/>
    <property type="match status" value="1"/>
</dbReference>
<dbReference type="RefSeq" id="WP_147920658.1">
    <property type="nucleotide sequence ID" value="NZ_VRTY01000012.1"/>
</dbReference>
<dbReference type="EMBL" id="VRTY01000012">
    <property type="protein sequence ID" value="TXK50532.1"/>
    <property type="molecule type" value="Genomic_DNA"/>
</dbReference>
<dbReference type="Gene3D" id="1.10.760.10">
    <property type="entry name" value="Cytochrome c-like domain"/>
    <property type="match status" value="1"/>
</dbReference>
<dbReference type="InterPro" id="IPR036909">
    <property type="entry name" value="Cyt_c-like_dom_sf"/>
</dbReference>
<dbReference type="InterPro" id="IPR016024">
    <property type="entry name" value="ARM-type_fold"/>
</dbReference>
<reference evidence="6 7" key="1">
    <citation type="submission" date="2019-08" db="EMBL/GenBank/DDBJ databases">
        <authorList>
            <person name="Shi S."/>
        </authorList>
    </citation>
    <scope>NUCLEOTIDE SEQUENCE [LARGE SCALE GENOMIC DNA]</scope>
    <source>
        <strain evidence="6 7">GY10130</strain>
    </source>
</reference>
<evidence type="ECO:0000313" key="7">
    <source>
        <dbReference type="Proteomes" id="UP000321926"/>
    </source>
</evidence>
<dbReference type="InterPro" id="IPR011042">
    <property type="entry name" value="6-blade_b-propeller_TolB-like"/>
</dbReference>
<evidence type="ECO:0000256" key="1">
    <source>
        <dbReference type="ARBA" id="ARBA00022617"/>
    </source>
</evidence>
<keyword evidence="7" id="KW-1185">Reference proteome</keyword>
<keyword evidence="2 4" id="KW-0479">Metal-binding</keyword>
<dbReference type="InterPro" id="IPR055557">
    <property type="entry name" value="DUF7133"/>
</dbReference>
<dbReference type="Pfam" id="PF23500">
    <property type="entry name" value="DUF7133"/>
    <property type="match status" value="1"/>
</dbReference>
<evidence type="ECO:0000313" key="6">
    <source>
        <dbReference type="EMBL" id="TXK50532.1"/>
    </source>
</evidence>
<comment type="caution">
    <text evidence="6">The sequence shown here is derived from an EMBL/GenBank/DDBJ whole genome shotgun (WGS) entry which is preliminary data.</text>
</comment>
<dbReference type="AlphaFoldDB" id="A0A5C8KBG3"/>
<dbReference type="Proteomes" id="UP000321926">
    <property type="component" value="Unassembled WGS sequence"/>
</dbReference>
<dbReference type="Pfam" id="PF13442">
    <property type="entry name" value="Cytochrome_CBB3"/>
    <property type="match status" value="1"/>
</dbReference>
<evidence type="ECO:0000259" key="5">
    <source>
        <dbReference type="PROSITE" id="PS51007"/>
    </source>
</evidence>
<dbReference type="GO" id="GO:0009055">
    <property type="term" value="F:electron transfer activity"/>
    <property type="evidence" value="ECO:0007669"/>
    <property type="project" value="InterPro"/>
</dbReference>
<dbReference type="Gene3D" id="1.25.10.10">
    <property type="entry name" value="Leucine-rich Repeat Variant"/>
    <property type="match status" value="1"/>
</dbReference>
<dbReference type="InterPro" id="IPR009056">
    <property type="entry name" value="Cyt_c-like_dom"/>
</dbReference>
<name>A0A5C8KBG3_9BACT</name>
<evidence type="ECO:0000256" key="3">
    <source>
        <dbReference type="ARBA" id="ARBA00023004"/>
    </source>
</evidence>